<reference evidence="2" key="2">
    <citation type="submission" date="2023-02" db="EMBL/GenBank/DDBJ databases">
        <authorList>
            <person name="Huang Y."/>
            <person name="Zhang Y."/>
            <person name="Zhang T."/>
            <person name="Wang J."/>
        </authorList>
    </citation>
    <scope>NUCLEOTIDE SEQUENCE</scope>
    <source>
        <strain evidence="2">KJ-1</strain>
    </source>
</reference>
<protein>
    <submittedName>
        <fullName evidence="2">Uncharacterized protein</fullName>
    </submittedName>
</protein>
<evidence type="ECO:0000313" key="2">
    <source>
        <dbReference type="EMBL" id="WDZ51823.1"/>
    </source>
</evidence>
<dbReference type="RefSeq" id="WP_272655491.1">
    <property type="nucleotide sequence ID" value="NZ_CP085083.1"/>
</dbReference>
<organism evidence="2 3">
    <name type="scientific">Acinetobacter vivianii</name>
    <dbReference type="NCBI Taxonomy" id="1776742"/>
    <lineage>
        <taxon>Bacteria</taxon>
        <taxon>Pseudomonadati</taxon>
        <taxon>Pseudomonadota</taxon>
        <taxon>Gammaproteobacteria</taxon>
        <taxon>Moraxellales</taxon>
        <taxon>Moraxellaceae</taxon>
        <taxon>Acinetobacter</taxon>
    </lineage>
</organism>
<gene>
    <name evidence="2" type="ORF">LF296_03235</name>
</gene>
<keyword evidence="1" id="KW-0472">Membrane</keyword>
<evidence type="ECO:0000313" key="3">
    <source>
        <dbReference type="Proteomes" id="UP001199528"/>
    </source>
</evidence>
<feature type="transmembrane region" description="Helical" evidence="1">
    <location>
        <begin position="7"/>
        <end position="25"/>
    </location>
</feature>
<dbReference type="AlphaFoldDB" id="A0AAJ6NJX3"/>
<keyword evidence="1" id="KW-0812">Transmembrane</keyword>
<keyword evidence="1" id="KW-1133">Transmembrane helix</keyword>
<feature type="transmembrane region" description="Helical" evidence="1">
    <location>
        <begin position="31"/>
        <end position="56"/>
    </location>
</feature>
<accession>A0AAJ6NJX3</accession>
<reference evidence="2" key="1">
    <citation type="journal article" date="2022" name="Front Environ Sci">
        <title>Complete genome sequence analysis of a novel alkane-degrading bacterial strain, Acinetobacter vivianii KJ-1, and its diesel degradation ability.</title>
        <authorList>
            <person name="Zhang Y."/>
            <person name="Song F."/>
            <person name="Wang J."/>
            <person name="Zhao Q."/>
            <person name="Zheng L."/>
            <person name="Wang Z."/>
            <person name="Zhang X."/>
            <person name="Gao Y."/>
            <person name="Chen G."/>
            <person name="Huang Y."/>
        </authorList>
    </citation>
    <scope>NUCLEOTIDE SEQUENCE</scope>
    <source>
        <strain evidence="2">KJ-1</strain>
    </source>
</reference>
<feature type="transmembrane region" description="Helical" evidence="1">
    <location>
        <begin position="68"/>
        <end position="86"/>
    </location>
</feature>
<name>A0AAJ6NJX3_9GAMM</name>
<proteinExistence type="predicted"/>
<dbReference type="EMBL" id="CP085083">
    <property type="protein sequence ID" value="WDZ51823.1"/>
    <property type="molecule type" value="Genomic_DNA"/>
</dbReference>
<evidence type="ECO:0000256" key="1">
    <source>
        <dbReference type="SAM" id="Phobius"/>
    </source>
</evidence>
<sequence length="110" mass="12629">MNENKRIYFICQTLLILSYTASLIVGTLSILISIITFFAVDKWFSLLTLLGGLILLPQIKRILKFKLGFGNLYLNIFAIVLIFIDFENLTERNLDKRAKELGRLTIESSK</sequence>
<dbReference type="Proteomes" id="UP001199528">
    <property type="component" value="Chromosome"/>
</dbReference>
<dbReference type="KEGG" id="aviv:LF296_03235"/>